<proteinExistence type="predicted"/>
<organism evidence="1 2">
    <name type="scientific">Roseofilum capinflatum BLCC-M114</name>
    <dbReference type="NCBI Taxonomy" id="3022440"/>
    <lineage>
        <taxon>Bacteria</taxon>
        <taxon>Bacillati</taxon>
        <taxon>Cyanobacteriota</taxon>
        <taxon>Cyanophyceae</taxon>
        <taxon>Desertifilales</taxon>
        <taxon>Desertifilaceae</taxon>
        <taxon>Roseofilum</taxon>
        <taxon>Roseofilum capinflatum</taxon>
    </lineage>
</organism>
<comment type="caution">
    <text evidence="1">The sequence shown here is derived from an EMBL/GenBank/DDBJ whole genome shotgun (WGS) entry which is preliminary data.</text>
</comment>
<accession>A0ABT7B7P3</accession>
<keyword evidence="2" id="KW-1185">Reference proteome</keyword>
<reference evidence="1 2" key="1">
    <citation type="submission" date="2023-01" db="EMBL/GenBank/DDBJ databases">
        <title>Novel diversity within Roseofilum (Cyanobacteria; Desertifilaceae) from marine benthic mats with descriptions of four novel species.</title>
        <authorList>
            <person name="Wang Y."/>
            <person name="Berthold D.E."/>
            <person name="Hu J."/>
            <person name="Lefler F.W."/>
            <person name="Laughinghouse H.D. IV."/>
        </authorList>
    </citation>
    <scope>NUCLEOTIDE SEQUENCE [LARGE SCALE GENOMIC DNA]</scope>
    <source>
        <strain evidence="1 2">BLCC-M114</strain>
    </source>
</reference>
<dbReference type="EMBL" id="JAQOSO010000079">
    <property type="protein sequence ID" value="MDJ1175166.1"/>
    <property type="molecule type" value="Genomic_DNA"/>
</dbReference>
<protein>
    <submittedName>
        <fullName evidence="1">Uncharacterized protein</fullName>
    </submittedName>
</protein>
<evidence type="ECO:0000313" key="1">
    <source>
        <dbReference type="EMBL" id="MDJ1175166.1"/>
    </source>
</evidence>
<dbReference type="Proteomes" id="UP001235849">
    <property type="component" value="Unassembled WGS sequence"/>
</dbReference>
<dbReference type="RefSeq" id="WP_283767473.1">
    <property type="nucleotide sequence ID" value="NZ_JAQOSO010000079.1"/>
</dbReference>
<sequence length="77" mass="9412">MIREKQHISNVGSDSEWDREEQIIKNQKAMEILKAMMDRNRRKKTTEKDLEFWRFVYETIDNHRPVGQKLFSENNEN</sequence>
<name>A0ABT7B7P3_9CYAN</name>
<evidence type="ECO:0000313" key="2">
    <source>
        <dbReference type="Proteomes" id="UP001235849"/>
    </source>
</evidence>
<gene>
    <name evidence="1" type="ORF">PMG25_13780</name>
</gene>